<dbReference type="InterPro" id="IPR007167">
    <property type="entry name" value="Fe-transptr_FeoA-like"/>
</dbReference>
<dbReference type="AlphaFoldDB" id="A0A4E0QVU3"/>
<name>A0A4E0QVU3_9GAMM</name>
<evidence type="ECO:0000259" key="2">
    <source>
        <dbReference type="SMART" id="SM00899"/>
    </source>
</evidence>
<dbReference type="PANTHER" id="PTHR43151:SF1">
    <property type="entry name" value="SSR2333 PROTEIN"/>
    <property type="match status" value="1"/>
</dbReference>
<dbReference type="SMART" id="SM00899">
    <property type="entry name" value="FeoA"/>
    <property type="match status" value="1"/>
</dbReference>
<dbReference type="InterPro" id="IPR038157">
    <property type="entry name" value="FeoA_core_dom"/>
</dbReference>
<comment type="caution">
    <text evidence="3">The sequence shown here is derived from an EMBL/GenBank/DDBJ whole genome shotgun (WGS) entry which is preliminary data.</text>
</comment>
<proteinExistence type="predicted"/>
<keyword evidence="1" id="KW-0408">Iron</keyword>
<organism evidence="3 4">
    <name type="scientific">Candidatus Thiomargarita nelsonii</name>
    <dbReference type="NCBI Taxonomy" id="1003181"/>
    <lineage>
        <taxon>Bacteria</taxon>
        <taxon>Pseudomonadati</taxon>
        <taxon>Pseudomonadota</taxon>
        <taxon>Gammaproteobacteria</taxon>
        <taxon>Thiotrichales</taxon>
        <taxon>Thiotrichaceae</taxon>
        <taxon>Thiomargarita</taxon>
    </lineage>
</organism>
<dbReference type="GO" id="GO:0046914">
    <property type="term" value="F:transition metal ion binding"/>
    <property type="evidence" value="ECO:0007669"/>
    <property type="project" value="InterPro"/>
</dbReference>
<dbReference type="EMBL" id="JSZA02000039">
    <property type="protein sequence ID" value="TGO03115.1"/>
    <property type="molecule type" value="Genomic_DNA"/>
</dbReference>
<evidence type="ECO:0000313" key="4">
    <source>
        <dbReference type="Proteomes" id="UP000030428"/>
    </source>
</evidence>
<keyword evidence="4" id="KW-1185">Reference proteome</keyword>
<gene>
    <name evidence="3" type="ORF">PN36_12550</name>
</gene>
<protein>
    <recommendedName>
        <fullName evidence="2">Ferrous iron transporter FeoA-like domain-containing protein</fullName>
    </recommendedName>
</protein>
<reference evidence="3 4" key="1">
    <citation type="journal article" date="2016" name="Front. Microbiol.">
        <title>Single-Cell (Meta-)Genomics of a Dimorphic Candidatus Thiomargarita nelsonii Reveals Genomic Plasticity.</title>
        <authorList>
            <person name="Flood B.E."/>
            <person name="Fliss P."/>
            <person name="Jones D.S."/>
            <person name="Dick G.J."/>
            <person name="Jain S."/>
            <person name="Kaster A.K."/>
            <person name="Winkel M."/>
            <person name="Mussmann M."/>
            <person name="Bailey J."/>
        </authorList>
    </citation>
    <scope>NUCLEOTIDE SEQUENCE [LARGE SCALE GENOMIC DNA]</scope>
    <source>
        <strain evidence="3">Hydrate Ridge</strain>
    </source>
</reference>
<feature type="domain" description="Ferrous iron transporter FeoA-like" evidence="2">
    <location>
        <begin position="10"/>
        <end position="81"/>
    </location>
</feature>
<evidence type="ECO:0000313" key="3">
    <source>
        <dbReference type="EMBL" id="TGO03115.1"/>
    </source>
</evidence>
<dbReference type="PANTHER" id="PTHR43151">
    <property type="entry name" value="FEOA FAMILY PROTEIN"/>
    <property type="match status" value="1"/>
</dbReference>
<dbReference type="InterPro" id="IPR008988">
    <property type="entry name" value="Transcriptional_repressor_C"/>
</dbReference>
<accession>A0A4E0QVU3</accession>
<dbReference type="SUPFAM" id="SSF50037">
    <property type="entry name" value="C-terminal domain of transcriptional repressors"/>
    <property type="match status" value="1"/>
</dbReference>
<sequence>MKTQNITQAFPLAMASQGEWVKIDRVVGGKNLFKRLIAMGLIEETELQVLQRQKGNGIVVARGETRLALGIGMANKIMVVPIEEN</sequence>
<dbReference type="Pfam" id="PF04023">
    <property type="entry name" value="FeoA"/>
    <property type="match status" value="1"/>
</dbReference>
<dbReference type="Gene3D" id="2.30.30.90">
    <property type="match status" value="1"/>
</dbReference>
<dbReference type="Proteomes" id="UP000030428">
    <property type="component" value="Unassembled WGS sequence"/>
</dbReference>
<dbReference type="InterPro" id="IPR053184">
    <property type="entry name" value="FeoA-like"/>
</dbReference>
<evidence type="ECO:0000256" key="1">
    <source>
        <dbReference type="ARBA" id="ARBA00023004"/>
    </source>
</evidence>